<sequence>MSRETTATPGNLLMKIESLSSFSKCGIDKFESRAFESGGYKWKMIFYPNGYFGDDNGNDNVSVYFSIVDRTLILCLLTGRKTLMDPSKGYALKLVEHTTPTKREWTIPSFSKLEDVWGKSSPLEITNGKLTFIQRDCQKAATCPSLFLEPKDFPPHRRVKAEVLMRIVSKLNGCERAKTFNHWFTASGGEQGFPEFKKNADMDAGGFLHRDCCFVDVEITVQAVAKATI</sequence>
<feature type="domain" description="MATH" evidence="1">
    <location>
        <begin position="9"/>
        <end position="219"/>
    </location>
</feature>
<dbReference type="Gene3D" id="2.60.210.10">
    <property type="entry name" value="Apoptosis, Tumor Necrosis Factor Receptor Associated Protein 2, Chain A"/>
    <property type="match status" value="2"/>
</dbReference>
<comment type="caution">
    <text evidence="2">The sequence shown here is derived from an EMBL/GenBank/DDBJ whole genome shotgun (WGS) entry which is preliminary data.</text>
</comment>
<keyword evidence="3" id="KW-1185">Reference proteome</keyword>
<gene>
    <name evidence="2" type="ORF">SASPL_116400</name>
</gene>
<evidence type="ECO:0000313" key="3">
    <source>
        <dbReference type="Proteomes" id="UP000298416"/>
    </source>
</evidence>
<dbReference type="EMBL" id="PNBA02000006">
    <property type="protein sequence ID" value="KAG6419888.1"/>
    <property type="molecule type" value="Genomic_DNA"/>
</dbReference>
<accession>A0A8X8XTQ3</accession>
<proteinExistence type="predicted"/>
<dbReference type="AlphaFoldDB" id="A0A8X8XTQ3"/>
<dbReference type="CDD" id="cd00121">
    <property type="entry name" value="MATH"/>
    <property type="match status" value="1"/>
</dbReference>
<reference evidence="2" key="1">
    <citation type="submission" date="2018-01" db="EMBL/GenBank/DDBJ databases">
        <authorList>
            <person name="Mao J.F."/>
        </authorList>
    </citation>
    <scope>NUCLEOTIDE SEQUENCE</scope>
    <source>
        <strain evidence="2">Huo1</strain>
        <tissue evidence="2">Leaf</tissue>
    </source>
</reference>
<reference evidence="2" key="2">
    <citation type="submission" date="2020-08" db="EMBL/GenBank/DDBJ databases">
        <title>Plant Genome Project.</title>
        <authorList>
            <person name="Zhang R.-G."/>
        </authorList>
    </citation>
    <scope>NUCLEOTIDE SEQUENCE</scope>
    <source>
        <strain evidence="2">Huo1</strain>
        <tissue evidence="2">Leaf</tissue>
    </source>
</reference>
<protein>
    <recommendedName>
        <fullName evidence="1">MATH domain-containing protein</fullName>
    </recommendedName>
</protein>
<dbReference type="Pfam" id="PF22486">
    <property type="entry name" value="MATH_2"/>
    <property type="match status" value="1"/>
</dbReference>
<evidence type="ECO:0000259" key="1">
    <source>
        <dbReference type="PROSITE" id="PS50144"/>
    </source>
</evidence>
<dbReference type="Proteomes" id="UP000298416">
    <property type="component" value="Unassembled WGS sequence"/>
</dbReference>
<evidence type="ECO:0000313" key="2">
    <source>
        <dbReference type="EMBL" id="KAG6419888.1"/>
    </source>
</evidence>
<organism evidence="2">
    <name type="scientific">Salvia splendens</name>
    <name type="common">Scarlet sage</name>
    <dbReference type="NCBI Taxonomy" id="180675"/>
    <lineage>
        <taxon>Eukaryota</taxon>
        <taxon>Viridiplantae</taxon>
        <taxon>Streptophyta</taxon>
        <taxon>Embryophyta</taxon>
        <taxon>Tracheophyta</taxon>
        <taxon>Spermatophyta</taxon>
        <taxon>Magnoliopsida</taxon>
        <taxon>eudicotyledons</taxon>
        <taxon>Gunneridae</taxon>
        <taxon>Pentapetalae</taxon>
        <taxon>asterids</taxon>
        <taxon>lamiids</taxon>
        <taxon>Lamiales</taxon>
        <taxon>Lamiaceae</taxon>
        <taxon>Nepetoideae</taxon>
        <taxon>Mentheae</taxon>
        <taxon>Salviinae</taxon>
        <taxon>Salvia</taxon>
        <taxon>Salvia subgen. Calosphace</taxon>
        <taxon>core Calosphace</taxon>
    </lineage>
</organism>
<dbReference type="InterPro" id="IPR002083">
    <property type="entry name" value="MATH/TRAF_dom"/>
</dbReference>
<name>A0A8X8XTQ3_SALSN</name>
<dbReference type="PANTHER" id="PTHR46162:SF20">
    <property type="entry name" value="UBIQUITIN CARBOXYL-TERMINAL HYDROLASE 7-LIKE ISOFORM X1"/>
    <property type="match status" value="1"/>
</dbReference>
<dbReference type="PANTHER" id="PTHR46162">
    <property type="entry name" value="TRAF-LIKE FAMILY PROTEIN"/>
    <property type="match status" value="1"/>
</dbReference>
<dbReference type="SUPFAM" id="SSF49599">
    <property type="entry name" value="TRAF domain-like"/>
    <property type="match status" value="2"/>
</dbReference>
<dbReference type="PROSITE" id="PS50144">
    <property type="entry name" value="MATH"/>
    <property type="match status" value="1"/>
</dbReference>
<dbReference type="InterPro" id="IPR008974">
    <property type="entry name" value="TRAF-like"/>
</dbReference>